<dbReference type="RefSeq" id="XP_003676197.1">
    <property type="nucleotide sequence ID" value="XM_003676149.1"/>
</dbReference>
<evidence type="ECO:0000313" key="7">
    <source>
        <dbReference type="Proteomes" id="UP000001640"/>
    </source>
</evidence>
<dbReference type="SMART" id="SM00449">
    <property type="entry name" value="SPRY"/>
    <property type="match status" value="1"/>
</dbReference>
<gene>
    <name evidence="6" type="primary">NCAS0D02550</name>
    <name evidence="6" type="ordered locus">NCAS_0D02550</name>
</gene>
<reference evidence="6 7" key="1">
    <citation type="journal article" date="2011" name="Proc. Natl. Acad. Sci. U.S.A.">
        <title>Evolutionary erosion of yeast sex chromosomes by mating-type switching accidents.</title>
        <authorList>
            <person name="Gordon J.L."/>
            <person name="Armisen D."/>
            <person name="Proux-Wera E."/>
            <person name="Oheigeartaigh S.S."/>
            <person name="Byrne K.P."/>
            <person name="Wolfe K.H."/>
        </authorList>
    </citation>
    <scope>NUCLEOTIDE SEQUENCE [LARGE SCALE GENOMIC DNA]</scope>
    <source>
        <strain evidence="7">ATCC 76901 / BCRC 22586 / CBS 4309 / NBRC 1992 / NRRL Y-12630</strain>
    </source>
</reference>
<dbReference type="HOGENOM" id="CLU_014420_4_1_1"/>
<dbReference type="InParanoid" id="G0VE45"/>
<dbReference type="Proteomes" id="UP000001640">
    <property type="component" value="Chromosome 4"/>
</dbReference>
<dbReference type="InterPro" id="IPR003877">
    <property type="entry name" value="SPRY_dom"/>
</dbReference>
<dbReference type="Gene3D" id="2.60.120.920">
    <property type="match status" value="1"/>
</dbReference>
<reference key="2">
    <citation type="submission" date="2011-08" db="EMBL/GenBank/DDBJ databases">
        <title>Genome sequence of Naumovozyma castellii.</title>
        <authorList>
            <person name="Gordon J.L."/>
            <person name="Armisen D."/>
            <person name="Proux-Wera E."/>
            <person name="OhEigeartaigh S.S."/>
            <person name="Byrne K.P."/>
            <person name="Wolfe K.H."/>
        </authorList>
    </citation>
    <scope>NUCLEOTIDE SEQUENCE</scope>
    <source>
        <strain>Type strain:CBS 4309</strain>
    </source>
</reference>
<dbReference type="OMA" id="GFRYTYA"/>
<dbReference type="GO" id="GO:0000781">
    <property type="term" value="C:chromosome, telomeric region"/>
    <property type="evidence" value="ECO:0007669"/>
    <property type="project" value="GOC"/>
</dbReference>
<feature type="domain" description="SPRY" evidence="5">
    <location>
        <begin position="123"/>
        <end position="391"/>
    </location>
</feature>
<keyword evidence="7" id="KW-1185">Reference proteome</keyword>
<evidence type="ECO:0000256" key="2">
    <source>
        <dbReference type="ARBA" id="ARBA00023242"/>
    </source>
</evidence>
<dbReference type="EMBL" id="HE576755">
    <property type="protein sequence ID" value="CCC69836.1"/>
    <property type="molecule type" value="Genomic_DNA"/>
</dbReference>
<evidence type="ECO:0000256" key="4">
    <source>
        <dbReference type="SAM" id="MobiDB-lite"/>
    </source>
</evidence>
<dbReference type="CDD" id="cd12872">
    <property type="entry name" value="SPRY_Ash2"/>
    <property type="match status" value="1"/>
</dbReference>
<organism evidence="6 7">
    <name type="scientific">Naumovozyma castellii</name>
    <name type="common">Yeast</name>
    <name type="synonym">Saccharomyces castellii</name>
    <dbReference type="NCBI Taxonomy" id="27288"/>
    <lineage>
        <taxon>Eukaryota</taxon>
        <taxon>Fungi</taxon>
        <taxon>Dikarya</taxon>
        <taxon>Ascomycota</taxon>
        <taxon>Saccharomycotina</taxon>
        <taxon>Saccharomycetes</taxon>
        <taxon>Saccharomycetales</taxon>
        <taxon>Saccharomycetaceae</taxon>
        <taxon>Naumovozyma</taxon>
    </lineage>
</organism>
<evidence type="ECO:0000259" key="5">
    <source>
        <dbReference type="SMART" id="SM00449"/>
    </source>
</evidence>
<dbReference type="GO" id="GO:0048188">
    <property type="term" value="C:Set1C/COMPASS complex"/>
    <property type="evidence" value="ECO:0007669"/>
    <property type="project" value="EnsemblFungi"/>
</dbReference>
<dbReference type="GO" id="GO:0042800">
    <property type="term" value="F:histone H3K4 methyltransferase activity"/>
    <property type="evidence" value="ECO:0007669"/>
    <property type="project" value="EnsemblFungi"/>
</dbReference>
<feature type="region of interest" description="Disordered" evidence="4">
    <location>
        <begin position="255"/>
        <end position="280"/>
    </location>
</feature>
<dbReference type="eggNOG" id="KOG2626">
    <property type="taxonomic scope" value="Eukaryota"/>
</dbReference>
<protein>
    <recommendedName>
        <fullName evidence="5">SPRY domain-containing protein</fullName>
    </recommendedName>
</protein>
<feature type="compositionally biased region" description="Basic and acidic residues" evidence="4">
    <location>
        <begin position="255"/>
        <end position="277"/>
    </location>
</feature>
<dbReference type="InterPro" id="IPR013320">
    <property type="entry name" value="ConA-like_dom_sf"/>
</dbReference>
<dbReference type="InterPro" id="IPR043136">
    <property type="entry name" value="B30.2/SPRY_sf"/>
</dbReference>
<evidence type="ECO:0000313" key="6">
    <source>
        <dbReference type="EMBL" id="CCC69836.1"/>
    </source>
</evidence>
<name>G0VE45_NAUCA</name>
<comment type="similarity">
    <text evidence="3">Belongs to the cclA family.</text>
</comment>
<dbReference type="STRING" id="1064592.G0VE45"/>
<comment type="subcellular location">
    <subcellularLocation>
        <location evidence="1">Nucleus</location>
    </subcellularLocation>
</comment>
<dbReference type="OrthoDB" id="10266026at2759"/>
<dbReference type="PANTHER" id="PTHR10598:SF0">
    <property type="entry name" value="SET1_ASH2 HISTONE METHYLTRANSFERASE COMPLEX SUBUNIT ASH2"/>
    <property type="match status" value="1"/>
</dbReference>
<evidence type="ECO:0000256" key="1">
    <source>
        <dbReference type="ARBA" id="ARBA00004123"/>
    </source>
</evidence>
<feature type="region of interest" description="Disordered" evidence="4">
    <location>
        <begin position="396"/>
        <end position="416"/>
    </location>
</feature>
<dbReference type="FunCoup" id="G0VE45">
    <property type="interactions" value="130"/>
</dbReference>
<proteinExistence type="inferred from homology"/>
<evidence type="ECO:0000256" key="3">
    <source>
        <dbReference type="ARBA" id="ARBA00038149"/>
    </source>
</evidence>
<accession>G0VE45</accession>
<dbReference type="GO" id="GO:0000976">
    <property type="term" value="F:transcription cis-regulatory region binding"/>
    <property type="evidence" value="ECO:0007669"/>
    <property type="project" value="TreeGrafter"/>
</dbReference>
<dbReference type="KEGG" id="ncs:NCAS_0D02550"/>
<dbReference type="SUPFAM" id="SSF49899">
    <property type="entry name" value="Concanavalin A-like lectins/glucanases"/>
    <property type="match status" value="1"/>
</dbReference>
<keyword evidence="2" id="KW-0539">Nucleus</keyword>
<dbReference type="PANTHER" id="PTHR10598">
    <property type="entry name" value="SET1/ASH2 HISTONE METHYLTRANSFERASE COMPLEX SUBUNIT ASH2"/>
    <property type="match status" value="1"/>
</dbReference>
<dbReference type="GeneID" id="96903442"/>
<dbReference type="GO" id="GO:0000723">
    <property type="term" value="P:telomere maintenance"/>
    <property type="evidence" value="ECO:0007669"/>
    <property type="project" value="EnsemblFungi"/>
</dbReference>
<sequence>MKLGIIPYQLETDFVSNSDAELKYKRPNFPSFHETHSVNSDLQFVKPEDIPLNKRNFLYRVGAANPLFKELGYSVTEYPFETPGFNLMDRAGSVSILKDANNMISVQESLGWRSARSDVCVKEGVTYWEIEIIKGGNILVDSNGEIIDGAQSRQRKKDLLDTTPHIRMGITRRETSLEAPVGFDAYGYGIRDNNLESIHEGKVMQVLDNLGELCLKPGDRIGFLLRLPSMEEQISQAKEYSRRRVDALSQHHEGIGMKKEHSNEVTESWKPDIDGPVKKKSRHHNLSNIEFQKALLNGIDYSNVIRDHIALRYKNQLFFEATDYIKTTKPEYYSSDKRERQDYYQLSNSSLGIYLNDKFLGNAFENIKPFLPPFSEVQYNEKFYFNYWKNGVHSEEGNMDDQQHKNANSKKRTTGHLLRNKYSNNNKLGYYPTVSCFNGGTARIHVKKDELKYFTAVVKKSDEEIKTLDILYMEQIADDIVWDIIDEIEEEYTSGIGLPKTKPKESGGSAIQIPVSITDEVRTIPSA</sequence>
<dbReference type="GO" id="GO:0031509">
    <property type="term" value="P:subtelomeric heterochromatin formation"/>
    <property type="evidence" value="ECO:0007669"/>
    <property type="project" value="EnsemblFungi"/>
</dbReference>
<dbReference type="AlphaFoldDB" id="G0VE45"/>
<dbReference type="InterPro" id="IPR037353">
    <property type="entry name" value="ASH2"/>
</dbReference>